<evidence type="ECO:0000313" key="2">
    <source>
        <dbReference type="EMBL" id="AIE77270.1"/>
    </source>
</evidence>
<reference evidence="2" key="1">
    <citation type="journal article" date="2014" name="PLoS ONE">
        <title>Screening of metagenomic and genomic libraries reveals three classes of bacterial enzymes that overcome the toxicity of acrylate.</title>
        <authorList>
            <person name="Curson A.R."/>
            <person name="Burns O.J."/>
            <person name="Voget S."/>
            <person name="Daniel R."/>
            <person name="Todd J.D."/>
            <person name="McInnis K."/>
            <person name="Wexler M."/>
            <person name="Johnston A.W."/>
        </authorList>
    </citation>
    <scope>NUCLEOTIDE SEQUENCE</scope>
</reference>
<protein>
    <submittedName>
        <fullName evidence="2">Molybdenum storage protein subunit beta</fullName>
    </submittedName>
</protein>
<dbReference type="AlphaFoldDB" id="A0A075FAD7"/>
<dbReference type="EMBL" id="KJ531199">
    <property type="protein sequence ID" value="AIE77270.1"/>
    <property type="molecule type" value="Genomic_DNA"/>
</dbReference>
<dbReference type="CDD" id="cd04255">
    <property type="entry name" value="AAK_UMPK-MosAB"/>
    <property type="match status" value="1"/>
</dbReference>
<proteinExistence type="predicted"/>
<feature type="domain" description="Aspartate/glutamate/uridylate kinase" evidence="1">
    <location>
        <begin position="45"/>
        <end position="224"/>
    </location>
</feature>
<name>A0A075FAD7_9BACT</name>
<dbReference type="Pfam" id="PF00696">
    <property type="entry name" value="AA_kinase"/>
    <property type="match status" value="1"/>
</dbReference>
<dbReference type="SUPFAM" id="SSF53633">
    <property type="entry name" value="Carbamate kinase-like"/>
    <property type="match status" value="1"/>
</dbReference>
<dbReference type="PIRSF" id="PIRSF039097">
    <property type="entry name" value="MoSto_subunit"/>
    <property type="match status" value="1"/>
</dbReference>
<accession>A0A075FAD7</accession>
<gene>
    <name evidence="2" type="primary">mosB</name>
    <name evidence="2" type="ORF">pBIO2079_09</name>
</gene>
<dbReference type="InterPro" id="IPR036393">
    <property type="entry name" value="AceGlu_kinase-like_sf"/>
</dbReference>
<dbReference type="InterPro" id="IPR001048">
    <property type="entry name" value="Asp/Glu/Uridylate_kinase"/>
</dbReference>
<dbReference type="Gene3D" id="3.40.1160.10">
    <property type="entry name" value="Acetylglutamate kinase-like"/>
    <property type="match status" value="1"/>
</dbReference>
<dbReference type="GO" id="GO:0030151">
    <property type="term" value="F:molybdenum ion binding"/>
    <property type="evidence" value="ECO:0007669"/>
    <property type="project" value="InterPro"/>
</dbReference>
<reference evidence="2" key="2">
    <citation type="submission" date="2014-02" db="EMBL/GenBank/DDBJ databases">
        <authorList>
            <person name="Curson A.R.J."/>
            <person name="Burns O.J."/>
            <person name="Voget S."/>
            <person name="Daniel R."/>
            <person name="Todd J.D."/>
            <person name="McInnis K."/>
            <person name="Wexler M."/>
            <person name="Johnston A.W.B."/>
        </authorList>
    </citation>
    <scope>NUCLEOTIDE SEQUENCE</scope>
</reference>
<evidence type="ECO:0000259" key="1">
    <source>
        <dbReference type="Pfam" id="PF00696"/>
    </source>
</evidence>
<dbReference type="InterPro" id="IPR030669">
    <property type="entry name" value="MoSto_subunit_alpha/beta"/>
</dbReference>
<dbReference type="GO" id="GO:0005737">
    <property type="term" value="C:cytoplasm"/>
    <property type="evidence" value="ECO:0007669"/>
    <property type="project" value="InterPro"/>
</dbReference>
<organism evidence="2">
    <name type="scientific">uncultured bacterium pBIO2079</name>
    <dbReference type="NCBI Taxonomy" id="1478040"/>
    <lineage>
        <taxon>Bacteria</taxon>
        <taxon>environmental samples</taxon>
    </lineage>
</organism>
<sequence>MALIREKDSKRLHIKSKLMGESLVGQSFIKSLEYVEQFRALPDVNVLKIGGQSITDMGATAVLPVLKEIVENAGQHKMIISTGGGTRSRHVYAIAMELGMPTGVISKLGQSVSEQNALMISTLLMPYGGIKVGHDDISKLAAYFNQGCIPVIHGMPPYGYWEHLPKEGRLPPNRTDMGAFLLAEVIGAKHCIFIKDEDGLYTDNPKVNPEAEFIPRIGAGELIEKNLDDLIIERSVLDMILRSQNLTEVQIVNGLKQGNITRALNGEHVGTIIFKDA</sequence>